<accession>A0ABV3DBM9</accession>
<dbReference type="InterPro" id="IPR016181">
    <property type="entry name" value="Acyl_CoA_acyltransferase"/>
</dbReference>
<evidence type="ECO:0000259" key="1">
    <source>
        <dbReference type="PROSITE" id="PS51186"/>
    </source>
</evidence>
<name>A0ABV3DBM9_9ACTN</name>
<dbReference type="PROSITE" id="PS51186">
    <property type="entry name" value="GNAT"/>
    <property type="match status" value="1"/>
</dbReference>
<dbReference type="Gene3D" id="3.40.630.30">
    <property type="match status" value="1"/>
</dbReference>
<keyword evidence="3" id="KW-1185">Reference proteome</keyword>
<dbReference type="RefSeq" id="WP_358348628.1">
    <property type="nucleotide sequence ID" value="NZ_JBEZFP010000006.1"/>
</dbReference>
<dbReference type="Proteomes" id="UP001551482">
    <property type="component" value="Unassembled WGS sequence"/>
</dbReference>
<comment type="caution">
    <text evidence="2">The sequence shown here is derived from an EMBL/GenBank/DDBJ whole genome shotgun (WGS) entry which is preliminary data.</text>
</comment>
<dbReference type="InterPro" id="IPR000182">
    <property type="entry name" value="GNAT_dom"/>
</dbReference>
<evidence type="ECO:0000313" key="3">
    <source>
        <dbReference type="Proteomes" id="UP001551482"/>
    </source>
</evidence>
<dbReference type="Pfam" id="PF00583">
    <property type="entry name" value="Acetyltransf_1"/>
    <property type="match status" value="1"/>
</dbReference>
<dbReference type="EC" id="2.3.1.-" evidence="2"/>
<keyword evidence="2" id="KW-0012">Acyltransferase</keyword>
<organism evidence="2 3">
    <name type="scientific">Streptodolium elevatio</name>
    <dbReference type="NCBI Taxonomy" id="3157996"/>
    <lineage>
        <taxon>Bacteria</taxon>
        <taxon>Bacillati</taxon>
        <taxon>Actinomycetota</taxon>
        <taxon>Actinomycetes</taxon>
        <taxon>Kitasatosporales</taxon>
        <taxon>Streptomycetaceae</taxon>
        <taxon>Streptodolium</taxon>
    </lineage>
</organism>
<dbReference type="GO" id="GO:0016746">
    <property type="term" value="F:acyltransferase activity"/>
    <property type="evidence" value="ECO:0007669"/>
    <property type="project" value="UniProtKB-KW"/>
</dbReference>
<dbReference type="EMBL" id="JBEZFP010000006">
    <property type="protein sequence ID" value="MEU8132579.1"/>
    <property type="molecule type" value="Genomic_DNA"/>
</dbReference>
<reference evidence="2 3" key="1">
    <citation type="submission" date="2024-06" db="EMBL/GenBank/DDBJ databases">
        <title>The Natural Products Discovery Center: Release of the First 8490 Sequenced Strains for Exploring Actinobacteria Biosynthetic Diversity.</title>
        <authorList>
            <person name="Kalkreuter E."/>
            <person name="Kautsar S.A."/>
            <person name="Yang D."/>
            <person name="Bader C.D."/>
            <person name="Teijaro C.N."/>
            <person name="Fluegel L."/>
            <person name="Davis C.M."/>
            <person name="Simpson J.R."/>
            <person name="Lauterbach L."/>
            <person name="Steele A.D."/>
            <person name="Gui C."/>
            <person name="Meng S."/>
            <person name="Li G."/>
            <person name="Viehrig K."/>
            <person name="Ye F."/>
            <person name="Su P."/>
            <person name="Kiefer A.F."/>
            <person name="Nichols A."/>
            <person name="Cepeda A.J."/>
            <person name="Yan W."/>
            <person name="Fan B."/>
            <person name="Jiang Y."/>
            <person name="Adhikari A."/>
            <person name="Zheng C.-J."/>
            <person name="Schuster L."/>
            <person name="Cowan T.M."/>
            <person name="Smanski M.J."/>
            <person name="Chevrette M.G."/>
            <person name="De Carvalho L.P.S."/>
            <person name="Shen B."/>
        </authorList>
    </citation>
    <scope>NUCLEOTIDE SEQUENCE [LARGE SCALE GENOMIC DNA]</scope>
    <source>
        <strain evidence="2 3">NPDC048946</strain>
    </source>
</reference>
<keyword evidence="2" id="KW-0808">Transferase</keyword>
<evidence type="ECO:0000313" key="2">
    <source>
        <dbReference type="EMBL" id="MEU8132579.1"/>
    </source>
</evidence>
<sequence>MELRHYRLPDLEQARPVLSRVYAEVYGDKLADEFHTLEKFEQRLRGHTAGDDWEAVIAWDTGEPVGFVYAAPLRPGARWWSVMREALPEAYTMETGSRTLALFELMVRDQWRGSGLSEELHEELLRARSEERVTLLVDPSHPKVLDLYVSWGYKRIGDQQPFPDAPVYAVMVRTLR</sequence>
<dbReference type="SUPFAM" id="SSF55729">
    <property type="entry name" value="Acyl-CoA N-acyltransferases (Nat)"/>
    <property type="match status" value="1"/>
</dbReference>
<feature type="domain" description="N-acetyltransferase" evidence="1">
    <location>
        <begin position="1"/>
        <end position="176"/>
    </location>
</feature>
<gene>
    <name evidence="2" type="ORF">AB0C36_03635</name>
</gene>
<proteinExistence type="predicted"/>
<protein>
    <submittedName>
        <fullName evidence="2">GNAT family N-acetyltransferase</fullName>
        <ecNumber evidence="2">2.3.1.-</ecNumber>
    </submittedName>
</protein>